<evidence type="ECO:0000313" key="2">
    <source>
        <dbReference type="Proteomes" id="UP000076154"/>
    </source>
</evidence>
<dbReference type="InParanoid" id="A0A369K060"/>
<proteinExistence type="predicted"/>
<dbReference type="EMBL" id="LUEZ02000021">
    <property type="protein sequence ID" value="RDB26972.1"/>
    <property type="molecule type" value="Genomic_DNA"/>
</dbReference>
<dbReference type="AlphaFoldDB" id="A0A369K060"/>
<evidence type="ECO:0000313" key="1">
    <source>
        <dbReference type="EMBL" id="RDB26972.1"/>
    </source>
</evidence>
<comment type="caution">
    <text evidence="1">The sequence shown here is derived from an EMBL/GenBank/DDBJ whole genome shotgun (WGS) entry which is preliminary data.</text>
</comment>
<keyword evidence="2" id="KW-1185">Reference proteome</keyword>
<organism evidence="1 2">
    <name type="scientific">Hypsizygus marmoreus</name>
    <name type="common">White beech mushroom</name>
    <name type="synonym">Agaricus marmoreus</name>
    <dbReference type="NCBI Taxonomy" id="39966"/>
    <lineage>
        <taxon>Eukaryota</taxon>
        <taxon>Fungi</taxon>
        <taxon>Dikarya</taxon>
        <taxon>Basidiomycota</taxon>
        <taxon>Agaricomycotina</taxon>
        <taxon>Agaricomycetes</taxon>
        <taxon>Agaricomycetidae</taxon>
        <taxon>Agaricales</taxon>
        <taxon>Tricholomatineae</taxon>
        <taxon>Lyophyllaceae</taxon>
        <taxon>Hypsizygus</taxon>
    </lineage>
</organism>
<gene>
    <name evidence="1" type="ORF">Hypma_005087</name>
</gene>
<sequence>MERTRSHPQSYHSPSLVKQFTFSWQIALKLANLVTIDTPRYTHRWHGHFPPITRYSIASRRQAMGKFSVSNSLLTELNLPWPFIPIVPNLSSLAAPLLDILPQHPWHHRLHGPSIPLLTICYLLALRRLAMGALGAFNSLLAVLSLLQP</sequence>
<accession>A0A369K060</accession>
<protein>
    <submittedName>
        <fullName evidence="1">Uncharacterized protein</fullName>
    </submittedName>
</protein>
<reference evidence="1" key="1">
    <citation type="submission" date="2018-04" db="EMBL/GenBank/DDBJ databases">
        <title>Whole genome sequencing of Hypsizygus marmoreus.</title>
        <authorList>
            <person name="Choi I.-G."/>
            <person name="Min B."/>
            <person name="Kim J.-G."/>
            <person name="Kim S."/>
            <person name="Oh Y.-L."/>
            <person name="Kong W.-S."/>
            <person name="Park H."/>
            <person name="Jeong J."/>
            <person name="Song E.-S."/>
        </authorList>
    </citation>
    <scope>NUCLEOTIDE SEQUENCE [LARGE SCALE GENOMIC DNA]</scope>
    <source>
        <strain evidence="1">51987-8</strain>
    </source>
</reference>
<dbReference type="Proteomes" id="UP000076154">
    <property type="component" value="Unassembled WGS sequence"/>
</dbReference>
<name>A0A369K060_HYPMA</name>